<name>L0EC04_THECK</name>
<keyword evidence="3" id="KW-1185">Reference proteome</keyword>
<protein>
    <submittedName>
        <fullName evidence="2">Uncharacterized protein</fullName>
    </submittedName>
</protein>
<gene>
    <name evidence="2" type="ordered locus">Theco_0973</name>
</gene>
<proteinExistence type="predicted"/>
<dbReference type="eggNOG" id="ENOG503375J">
    <property type="taxonomic scope" value="Bacteria"/>
</dbReference>
<dbReference type="AlphaFoldDB" id="L0EC04"/>
<feature type="transmembrane region" description="Helical" evidence="1">
    <location>
        <begin position="209"/>
        <end position="232"/>
    </location>
</feature>
<evidence type="ECO:0000313" key="3">
    <source>
        <dbReference type="Proteomes" id="UP000010795"/>
    </source>
</evidence>
<keyword evidence="1" id="KW-1133">Transmembrane helix</keyword>
<evidence type="ECO:0000256" key="1">
    <source>
        <dbReference type="SAM" id="Phobius"/>
    </source>
</evidence>
<keyword evidence="1" id="KW-0812">Transmembrane</keyword>
<accession>L0EC04</accession>
<dbReference type="OrthoDB" id="2595157at2"/>
<evidence type="ECO:0000313" key="2">
    <source>
        <dbReference type="EMBL" id="AGA57159.1"/>
    </source>
</evidence>
<dbReference type="HOGENOM" id="CLU_097137_0_0_9"/>
<keyword evidence="1" id="KW-0472">Membrane</keyword>
<organism evidence="2 3">
    <name type="scientific">Thermobacillus composti (strain DSM 18247 / JCM 13945 / KWC4)</name>
    <dbReference type="NCBI Taxonomy" id="717605"/>
    <lineage>
        <taxon>Bacteria</taxon>
        <taxon>Bacillati</taxon>
        <taxon>Bacillota</taxon>
        <taxon>Bacilli</taxon>
        <taxon>Bacillales</taxon>
        <taxon>Paenibacillaceae</taxon>
        <taxon>Thermobacillus</taxon>
    </lineage>
</organism>
<dbReference type="RefSeq" id="WP_015253917.1">
    <property type="nucleotide sequence ID" value="NC_019897.1"/>
</dbReference>
<dbReference type="Proteomes" id="UP000010795">
    <property type="component" value="Chromosome"/>
</dbReference>
<dbReference type="STRING" id="717605.Theco_0973"/>
<dbReference type="EMBL" id="CP003255">
    <property type="protein sequence ID" value="AGA57159.1"/>
    <property type="molecule type" value="Genomic_DNA"/>
</dbReference>
<reference evidence="3" key="1">
    <citation type="submission" date="2012-01" db="EMBL/GenBank/DDBJ databases">
        <title>Complete sequence of chromosome of Thermobacillus composti KWC4.</title>
        <authorList>
            <person name="Lucas S."/>
            <person name="Han J."/>
            <person name="Lapidus A."/>
            <person name="Cheng J.-F."/>
            <person name="Goodwin L."/>
            <person name="Pitluck S."/>
            <person name="Peters L."/>
            <person name="Ovchinnikova G."/>
            <person name="Teshima H."/>
            <person name="Detter J.C."/>
            <person name="Han C."/>
            <person name="Tapia R."/>
            <person name="Land M."/>
            <person name="Hauser L."/>
            <person name="Kyrpides N."/>
            <person name="Ivanova N."/>
            <person name="Pagani I."/>
            <person name="Anderson I."/>
            <person name="Woyke T."/>
        </authorList>
    </citation>
    <scope>NUCLEOTIDE SEQUENCE [LARGE SCALE GENOMIC DNA]</scope>
    <source>
        <strain evidence="3">DSM 18247 / JCM 13945 / KWC4</strain>
    </source>
</reference>
<dbReference type="KEGG" id="tco:Theco_0973"/>
<sequence>MRIGVWVMIMVGVLLLAVSAPMLYAHYREYALAEKARNQYAIQRIPIEPDGFTGEAYVFDFRGNRIELRDEFTKPTEERRHGPIRITVNGRDHSIAADAVIRPAYRDSNRYHGYLALAELTDRKTGTVRLAIVQRIDGHTDNAPSPMEELRWRVLLVSEDGTVEEETFAYGEHTHPLYRTRLANFATPMSFGYESNVLNVWPSLFYPILYPYVTALAGMTLLLSGAVGLFMLRRVNGKPAIIAEPRRPDGRRGSCS</sequence>